<evidence type="ECO:0000256" key="4">
    <source>
        <dbReference type="ARBA" id="ARBA00022801"/>
    </source>
</evidence>
<sequence>MRLTQVFWLCVSLISLTRAFALAPSTVGGVVASAGKLSNTIKESTAWKRLTAHPNSLVRMLPARAMEVVQEVVGSFRKEGRVIIETPQGRLRGKVQRYKSGSTGSYYSFKGIRYGQAPVGTRRFRAAHPERPWKGIRDALREGNSCPHRNMILEAYKGNEDCLFLNVFTKKLPEGGYNPNLPVMVWLHGGGYAFGSGNSFLYGPDFLIAEDVVLVTINYRLGPIGFLSAGPDAPGNAGLKDQVLALKWVQTNIDAFGGNPNQVTIFGESAGGSSVQYLMLSPMARGLFHRAISQSGSAMNPWARADEPMVRAFRLGRALGFKTNNTRDLLTFLRQVPARKLVENALKVLTPEDTRKSVGFPFVPTVEGGWRDDSNKTYPFLEEPFLTEEPSEIYRRGNFTQVPYILGYNTHEAMILIRRLRQNPMLLKVIDNDFVRLVPHDLQVPGGAYSPHAENLSQIIREFYIGSRSVSMNTVEEMIFLFTDLMFLRGLSKTVRMHASRSSAPVYVYRFAFDGSLGFYKRLLAISRPGVCHGDELGYLFQFGFFNLSLDPTSPEILVKKRLVRMWTNFAKYGNPTPAGQESDFLSITWDPVSFKGTKHNKTLQFTDRYPINYLDITSHLETKVNPESKRLAFWDELYRYYNGQLI</sequence>
<feature type="signal peptide" evidence="7">
    <location>
        <begin position="1"/>
        <end position="19"/>
    </location>
</feature>
<proteinExistence type="inferred from homology"/>
<dbReference type="FunCoup" id="A0A7R8UNM3">
    <property type="interactions" value="1"/>
</dbReference>
<gene>
    <name evidence="9" type="ORF">HERILL_LOCUS7079</name>
</gene>
<dbReference type="InterPro" id="IPR002018">
    <property type="entry name" value="CarbesteraseB"/>
</dbReference>
<feature type="chain" id="PRO_5031598408" description="Carboxylic ester hydrolase" evidence="7">
    <location>
        <begin position="20"/>
        <end position="647"/>
    </location>
</feature>
<dbReference type="InterPro" id="IPR050309">
    <property type="entry name" value="Type-B_Carboxylest/Lipase"/>
</dbReference>
<accession>A0A7R8UNM3</accession>
<reference evidence="9 10" key="1">
    <citation type="submission" date="2020-11" db="EMBL/GenBank/DDBJ databases">
        <authorList>
            <person name="Wallbank WR R."/>
            <person name="Pardo Diaz C."/>
            <person name="Kozak K."/>
            <person name="Martin S."/>
            <person name="Jiggins C."/>
            <person name="Moest M."/>
            <person name="Warren A I."/>
            <person name="Generalovic N T."/>
            <person name="Byers J.R.P. K."/>
            <person name="Montejo-Kovacevich G."/>
            <person name="Yen C E."/>
        </authorList>
    </citation>
    <scope>NUCLEOTIDE SEQUENCE [LARGE SCALE GENOMIC DNA]</scope>
</reference>
<dbReference type="InterPro" id="IPR002168">
    <property type="entry name" value="Lipase_GDXG_HIS_AS"/>
</dbReference>
<dbReference type="SUPFAM" id="SSF53474">
    <property type="entry name" value="alpha/beta-Hydrolases"/>
    <property type="match status" value="1"/>
</dbReference>
<dbReference type="FunFam" id="3.40.50.1820:FF:000092">
    <property type="entry name" value="Carboxylic ester hydrolase"/>
    <property type="match status" value="1"/>
</dbReference>
<protein>
    <recommendedName>
        <fullName evidence="7">Carboxylic ester hydrolase</fullName>
        <ecNumber evidence="7">3.1.1.-</ecNumber>
    </recommendedName>
</protein>
<evidence type="ECO:0000313" key="9">
    <source>
        <dbReference type="EMBL" id="CAD7084168.1"/>
    </source>
</evidence>
<dbReference type="Gene3D" id="3.40.50.1820">
    <property type="entry name" value="alpha/beta hydrolase"/>
    <property type="match status" value="1"/>
</dbReference>
<dbReference type="InterPro" id="IPR029058">
    <property type="entry name" value="AB_hydrolase_fold"/>
</dbReference>
<dbReference type="Pfam" id="PF00135">
    <property type="entry name" value="COesterase"/>
    <property type="match status" value="1"/>
</dbReference>
<keyword evidence="10" id="KW-1185">Reference proteome</keyword>
<evidence type="ECO:0000256" key="5">
    <source>
        <dbReference type="ARBA" id="ARBA00023157"/>
    </source>
</evidence>
<evidence type="ECO:0000256" key="2">
    <source>
        <dbReference type="ARBA" id="ARBA00010515"/>
    </source>
</evidence>
<keyword evidence="4 7" id="KW-0378">Hydrolase</keyword>
<evidence type="ECO:0000256" key="3">
    <source>
        <dbReference type="ARBA" id="ARBA00022487"/>
    </source>
</evidence>
<dbReference type="CDD" id="cd00312">
    <property type="entry name" value="Esterase_lipase"/>
    <property type="match status" value="1"/>
</dbReference>
<evidence type="ECO:0000256" key="6">
    <source>
        <dbReference type="ARBA" id="ARBA00023180"/>
    </source>
</evidence>
<evidence type="ECO:0000259" key="8">
    <source>
        <dbReference type="Pfam" id="PF00135"/>
    </source>
</evidence>
<dbReference type="Proteomes" id="UP000594454">
    <property type="component" value="Chromosome 3"/>
</dbReference>
<dbReference type="InParanoid" id="A0A7R8UNM3"/>
<dbReference type="InterPro" id="IPR019826">
    <property type="entry name" value="Carboxylesterase_B_AS"/>
</dbReference>
<comment type="similarity">
    <text evidence="1 7">Belongs to the type-B carboxylesterase/lipase family.</text>
</comment>
<dbReference type="OrthoDB" id="19653at2759"/>
<dbReference type="EMBL" id="LR899011">
    <property type="protein sequence ID" value="CAD7084168.1"/>
    <property type="molecule type" value="Genomic_DNA"/>
</dbReference>
<keyword evidence="3" id="KW-0719">Serine esterase</keyword>
<dbReference type="PANTHER" id="PTHR11559">
    <property type="entry name" value="CARBOXYLESTERASE"/>
    <property type="match status" value="1"/>
</dbReference>
<evidence type="ECO:0000313" key="10">
    <source>
        <dbReference type="Proteomes" id="UP000594454"/>
    </source>
</evidence>
<dbReference type="OMA" id="NPWAIAR"/>
<feature type="domain" description="Carboxylesterase type B" evidence="8">
    <location>
        <begin position="83"/>
        <end position="609"/>
    </location>
</feature>
<evidence type="ECO:0000256" key="7">
    <source>
        <dbReference type="RuleBase" id="RU361235"/>
    </source>
</evidence>
<dbReference type="PROSITE" id="PS00122">
    <property type="entry name" value="CARBOXYLESTERASE_B_1"/>
    <property type="match status" value="1"/>
</dbReference>
<keyword evidence="7" id="KW-0732">Signal</keyword>
<dbReference type="PROSITE" id="PS01173">
    <property type="entry name" value="LIPASE_GDXG_HIS"/>
    <property type="match status" value="1"/>
</dbReference>
<keyword evidence="5" id="KW-1015">Disulfide bond</keyword>
<comment type="similarity">
    <text evidence="2">Belongs to the 'GDXG' lipolytic enzyme family.</text>
</comment>
<keyword evidence="6" id="KW-0325">Glycoprotein</keyword>
<dbReference type="GO" id="GO:0052689">
    <property type="term" value="F:carboxylic ester hydrolase activity"/>
    <property type="evidence" value="ECO:0007669"/>
    <property type="project" value="UniProtKB-KW"/>
</dbReference>
<dbReference type="AlphaFoldDB" id="A0A7R8UNM3"/>
<dbReference type="EC" id="3.1.1.-" evidence="7"/>
<evidence type="ECO:0000256" key="1">
    <source>
        <dbReference type="ARBA" id="ARBA00005964"/>
    </source>
</evidence>
<organism evidence="9 10">
    <name type="scientific">Hermetia illucens</name>
    <name type="common">Black soldier fly</name>
    <dbReference type="NCBI Taxonomy" id="343691"/>
    <lineage>
        <taxon>Eukaryota</taxon>
        <taxon>Metazoa</taxon>
        <taxon>Ecdysozoa</taxon>
        <taxon>Arthropoda</taxon>
        <taxon>Hexapoda</taxon>
        <taxon>Insecta</taxon>
        <taxon>Pterygota</taxon>
        <taxon>Neoptera</taxon>
        <taxon>Endopterygota</taxon>
        <taxon>Diptera</taxon>
        <taxon>Brachycera</taxon>
        <taxon>Stratiomyomorpha</taxon>
        <taxon>Stratiomyidae</taxon>
        <taxon>Hermetiinae</taxon>
        <taxon>Hermetia</taxon>
    </lineage>
</organism>
<name>A0A7R8UNM3_HERIL</name>